<dbReference type="Proteomes" id="UP001165740">
    <property type="component" value="Chromosome 15"/>
</dbReference>
<evidence type="ECO:0000256" key="2">
    <source>
        <dbReference type="ARBA" id="ARBA00022692"/>
    </source>
</evidence>
<keyword evidence="9" id="KW-1185">Reference proteome</keyword>
<keyword evidence="3 6" id="KW-1133">Transmembrane helix</keyword>
<feature type="compositionally biased region" description="Low complexity" evidence="5">
    <location>
        <begin position="107"/>
        <end position="134"/>
    </location>
</feature>
<evidence type="ECO:0000313" key="10">
    <source>
        <dbReference type="RefSeq" id="XP_055867681.1"/>
    </source>
</evidence>
<feature type="compositionally biased region" description="Low complexity" evidence="5">
    <location>
        <begin position="69"/>
        <end position="84"/>
    </location>
</feature>
<feature type="region of interest" description="Disordered" evidence="5">
    <location>
        <begin position="339"/>
        <end position="366"/>
    </location>
</feature>
<dbReference type="InterPro" id="IPR051856">
    <property type="entry name" value="CSR-E3_Ligase_Protein"/>
</dbReference>
<keyword evidence="4 6" id="KW-0472">Membrane</keyword>
<evidence type="ECO:0000256" key="5">
    <source>
        <dbReference type="SAM" id="MobiDB-lite"/>
    </source>
</evidence>
<dbReference type="Pfam" id="PF07782">
    <property type="entry name" value="DC_STAMP"/>
    <property type="match status" value="1"/>
</dbReference>
<feature type="transmembrane region" description="Helical" evidence="6">
    <location>
        <begin position="163"/>
        <end position="182"/>
    </location>
</feature>
<feature type="compositionally biased region" description="Basic and acidic residues" evidence="5">
    <location>
        <begin position="351"/>
        <end position="366"/>
    </location>
</feature>
<evidence type="ECO:0000259" key="7">
    <source>
        <dbReference type="Pfam" id="PF07782"/>
    </source>
</evidence>
<protein>
    <submittedName>
        <fullName evidence="10">E3 ubiquitin-protein ligase DCST1-like isoform X1</fullName>
    </submittedName>
</protein>
<feature type="transmembrane region" description="Helical" evidence="6">
    <location>
        <begin position="682"/>
        <end position="701"/>
    </location>
</feature>
<sequence length="859" mass="98222">MINYTRPLSIQIDQEEDLSITIPSEDEDYYISIDRHPLILSNNDVNFSNNKRRHSLAEDYPEQSKTNFNNRSRSRSLSYYSNNNVEDEEEEELLEEEEELLGEEDTTSPSGSPTSSASTGTTRSSGSSSSTTSSGRRKKKKKRRGYFAKMWYSSPEEHTLLKIALWFPVGILLSLALYYAILDGMDMEIKTKRFLGAAIGIIVSLSFAFSIQMRCAMTLVIPTLAGKAGRTYISAFAIIYLINGPITNILSNGKEIVRSLSCTASLLANHTMTKWKLRLAPVEHAFGDVAKDGYIIKRVSNAIKRAFKPLTKEVQVDEEETKKLLEEIAKARKLNSNAFKGKTDEGEDGEPDKQNNEADEQNKELGKRVEKDWAKKMDLRCEGVFNKGFSRCVDKMGQLYGKCIDKLWIVGYLLCWPLKITGLCNLVKLIPGAFGMSCKAVKVVYPGFGETYIAANAVIEDMDKGMDVKMQYKIVGDLDALDYTPVEEMRQAAIHEVSAKTDLLRFLFSLVAQILTFVFLLVFKSAYDYNKKYLTDLNFDNKYITPYYRHIDARRHAEEKKTLLPLKKYETKEFIDPAQLKLTGAEKKHFASATVKLLVRVFISAIICYMDSMLYQVLDIIARNSKVEYHEEGEHVIDVKVYGTGFMSELVRNFLTRFNSKHQLDRLTTNHACLPNPSKTDLVILTCLFLTYLVVWMFLYLEAFSLRLRRVIASFYYRKREKKRVLYLYNEMFRKRIGYLGQMRKKVRKAIKARELQNKVGVIVALQRYFPTLCKCLKVIQSAKEHCVICNDPEDSDFHICSTKGCRLAYCKNCWKDVKRRCYGCGRNTETKDADEDTSDDTDTSEMSDASDDSGIFND</sequence>
<feature type="region of interest" description="Disordered" evidence="5">
    <location>
        <begin position="830"/>
        <end position="859"/>
    </location>
</feature>
<gene>
    <name evidence="10" type="primary">LOC106074864</name>
</gene>
<dbReference type="InterPro" id="IPR012858">
    <property type="entry name" value="DC_STAMP-like"/>
</dbReference>
<dbReference type="RefSeq" id="XP_055867681.1">
    <property type="nucleotide sequence ID" value="XM_056011706.1"/>
</dbReference>
<feature type="region of interest" description="Disordered" evidence="5">
    <location>
        <begin position="55"/>
        <end position="141"/>
    </location>
</feature>
<dbReference type="OrthoDB" id="5985669at2759"/>
<dbReference type="GeneID" id="106074864"/>
<proteinExistence type="predicted"/>
<feature type="transmembrane region" description="Helical" evidence="6">
    <location>
        <begin position="597"/>
        <end position="618"/>
    </location>
</feature>
<dbReference type="PANTHER" id="PTHR21041:SF17">
    <property type="entry name" value="E3 UBIQUITIN-PROTEIN LIGASE DCST1"/>
    <property type="match status" value="1"/>
</dbReference>
<feature type="compositionally biased region" description="Acidic residues" evidence="5">
    <location>
        <begin position="833"/>
        <end position="852"/>
    </location>
</feature>
<organism evidence="9 10">
    <name type="scientific">Biomphalaria glabrata</name>
    <name type="common">Bloodfluke planorb</name>
    <name type="synonym">Freshwater snail</name>
    <dbReference type="NCBI Taxonomy" id="6526"/>
    <lineage>
        <taxon>Eukaryota</taxon>
        <taxon>Metazoa</taxon>
        <taxon>Spiralia</taxon>
        <taxon>Lophotrochozoa</taxon>
        <taxon>Mollusca</taxon>
        <taxon>Gastropoda</taxon>
        <taxon>Heterobranchia</taxon>
        <taxon>Euthyneura</taxon>
        <taxon>Panpulmonata</taxon>
        <taxon>Hygrophila</taxon>
        <taxon>Lymnaeoidea</taxon>
        <taxon>Planorbidae</taxon>
        <taxon>Biomphalaria</taxon>
    </lineage>
</organism>
<evidence type="ECO:0000256" key="6">
    <source>
        <dbReference type="SAM" id="Phobius"/>
    </source>
</evidence>
<reference evidence="10" key="1">
    <citation type="submission" date="2025-08" db="UniProtKB">
        <authorList>
            <consortium name="RefSeq"/>
        </authorList>
    </citation>
    <scope>IDENTIFICATION</scope>
</reference>
<dbReference type="AlphaFoldDB" id="A0A9W2YY86"/>
<dbReference type="GO" id="GO:0016020">
    <property type="term" value="C:membrane"/>
    <property type="evidence" value="ECO:0007669"/>
    <property type="project" value="UniProtKB-SubCell"/>
</dbReference>
<feature type="transmembrane region" description="Helical" evidence="6">
    <location>
        <begin position="503"/>
        <end position="523"/>
    </location>
</feature>
<evidence type="ECO:0000256" key="3">
    <source>
        <dbReference type="ARBA" id="ARBA00022989"/>
    </source>
</evidence>
<comment type="subcellular location">
    <subcellularLocation>
        <location evidence="1">Membrane</location>
        <topology evidence="1">Multi-pass membrane protein</topology>
    </subcellularLocation>
</comment>
<evidence type="ECO:0000259" key="8">
    <source>
        <dbReference type="Pfam" id="PF26037"/>
    </source>
</evidence>
<feature type="compositionally biased region" description="Acidic residues" evidence="5">
    <location>
        <begin position="85"/>
        <end position="106"/>
    </location>
</feature>
<dbReference type="PANTHER" id="PTHR21041">
    <property type="entry name" value="DENDRITIC CELL-SPECIFIC TRANSMEMBRANE PROTEIN"/>
    <property type="match status" value="1"/>
</dbReference>
<feature type="domain" description="Dendritic cell-specific transmembrane protein-like" evidence="7">
    <location>
        <begin position="539"/>
        <end position="729"/>
    </location>
</feature>
<name>A0A9W2YY86_BIOGL</name>
<feature type="transmembrane region" description="Helical" evidence="6">
    <location>
        <begin position="194"/>
        <end position="213"/>
    </location>
</feature>
<evidence type="ECO:0000256" key="1">
    <source>
        <dbReference type="ARBA" id="ARBA00004141"/>
    </source>
</evidence>
<dbReference type="InterPro" id="IPR058842">
    <property type="entry name" value="DCST1_C"/>
</dbReference>
<evidence type="ECO:0000313" key="9">
    <source>
        <dbReference type="Proteomes" id="UP001165740"/>
    </source>
</evidence>
<accession>A0A9W2YY86</accession>
<dbReference type="Pfam" id="PF26037">
    <property type="entry name" value="zf-RING_DCST1_C"/>
    <property type="match status" value="1"/>
</dbReference>
<evidence type="ECO:0000256" key="4">
    <source>
        <dbReference type="ARBA" id="ARBA00023136"/>
    </source>
</evidence>
<feature type="domain" description="E3 ubiquitin-protein ligase DCST1-like C-terminal" evidence="8">
    <location>
        <begin position="786"/>
        <end position="826"/>
    </location>
</feature>
<dbReference type="OMA" id="IRAANIY"/>
<keyword evidence="2 6" id="KW-0812">Transmembrane</keyword>